<reference evidence="1 2" key="1">
    <citation type="journal article" date="2016" name="Mol. Biol. Evol.">
        <title>Comparative Genomics of Early-Diverging Mushroom-Forming Fungi Provides Insights into the Origins of Lignocellulose Decay Capabilities.</title>
        <authorList>
            <person name="Nagy L.G."/>
            <person name="Riley R."/>
            <person name="Tritt A."/>
            <person name="Adam C."/>
            <person name="Daum C."/>
            <person name="Floudas D."/>
            <person name="Sun H."/>
            <person name="Yadav J.S."/>
            <person name="Pangilinan J."/>
            <person name="Larsson K.H."/>
            <person name="Matsuura K."/>
            <person name="Barry K."/>
            <person name="Labutti K."/>
            <person name="Kuo R."/>
            <person name="Ohm R.A."/>
            <person name="Bhattacharya S.S."/>
            <person name="Shirouzu T."/>
            <person name="Yoshinaga Y."/>
            <person name="Martin F.M."/>
            <person name="Grigoriev I.V."/>
            <person name="Hibbett D.S."/>
        </authorList>
    </citation>
    <scope>NUCLEOTIDE SEQUENCE [LARGE SCALE GENOMIC DNA]</scope>
    <source>
        <strain evidence="1 2">HHB14362 ss-1</strain>
    </source>
</reference>
<dbReference type="EMBL" id="KV425576">
    <property type="protein sequence ID" value="KZT24618.1"/>
    <property type="molecule type" value="Genomic_DNA"/>
</dbReference>
<protein>
    <submittedName>
        <fullName evidence="1">Uncharacterized protein</fullName>
    </submittedName>
</protein>
<gene>
    <name evidence="1" type="ORF">NEOLEDRAFT_403249</name>
</gene>
<sequence length="325" mass="37236">MFFKWHTIALSMSVQARDSIKAFRRFVRELQDSAPSRHSAVCQDPVLALMAEATSPVFEIAGILQEERLIASEHGGYDIPRYIPLPRTREICGQIVALIMSVQIADEIATSPSILNSVAPWYDIMCRKELQLQVEPFRKSSAAFQRRRADTILSHLSIEETEKSHHCIGIVAGAPESESFGVFADHYRGPWIAERRYDRRQPYMHLIAEDSYRDLRWVSVADMADNAEYEPVIIPFDESTLRIARRTNKFMDRGQLMHLIMDVIQRSPWKDLYVLCGCRLRSTAASPVFWTTSTSLIQAVTGDVRPNHLPVSDIFRGYCLCEWAW</sequence>
<dbReference type="AlphaFoldDB" id="A0A165S3B6"/>
<evidence type="ECO:0000313" key="2">
    <source>
        <dbReference type="Proteomes" id="UP000076761"/>
    </source>
</evidence>
<dbReference type="Proteomes" id="UP000076761">
    <property type="component" value="Unassembled WGS sequence"/>
</dbReference>
<proteinExistence type="predicted"/>
<accession>A0A165S3B6</accession>
<dbReference type="OrthoDB" id="3323813at2759"/>
<dbReference type="InParanoid" id="A0A165S3B6"/>
<name>A0A165S3B6_9AGAM</name>
<keyword evidence="2" id="KW-1185">Reference proteome</keyword>
<evidence type="ECO:0000313" key="1">
    <source>
        <dbReference type="EMBL" id="KZT24618.1"/>
    </source>
</evidence>
<organism evidence="1 2">
    <name type="scientific">Neolentinus lepideus HHB14362 ss-1</name>
    <dbReference type="NCBI Taxonomy" id="1314782"/>
    <lineage>
        <taxon>Eukaryota</taxon>
        <taxon>Fungi</taxon>
        <taxon>Dikarya</taxon>
        <taxon>Basidiomycota</taxon>
        <taxon>Agaricomycotina</taxon>
        <taxon>Agaricomycetes</taxon>
        <taxon>Gloeophyllales</taxon>
        <taxon>Gloeophyllaceae</taxon>
        <taxon>Neolentinus</taxon>
    </lineage>
</organism>